<dbReference type="GO" id="GO:0005634">
    <property type="term" value="C:nucleus"/>
    <property type="evidence" value="ECO:0007669"/>
    <property type="project" value="UniProtKB-SubCell"/>
</dbReference>
<protein>
    <recommendedName>
        <fullName evidence="6">Transcription repressor</fullName>
    </recommendedName>
    <alternativeName>
        <fullName evidence="6">Ovate family protein</fullName>
    </alternativeName>
</protein>
<dbReference type="AlphaFoldDB" id="A0AAN9ERC7"/>
<accession>A0AAN9ERC7</accession>
<evidence type="ECO:0000256" key="7">
    <source>
        <dbReference type="SAM" id="MobiDB-lite"/>
    </source>
</evidence>
<keyword evidence="3 6" id="KW-0805">Transcription regulation</keyword>
<keyword evidence="2 6" id="KW-0678">Repressor</keyword>
<dbReference type="PANTHER" id="PTHR33057:SF70">
    <property type="entry name" value="TRANSCRIPTION REPRESSOR-RELATED"/>
    <property type="match status" value="1"/>
</dbReference>
<organism evidence="9 10">
    <name type="scientific">Crotalaria pallida</name>
    <name type="common">Smooth rattlebox</name>
    <name type="synonym">Crotalaria striata</name>
    <dbReference type="NCBI Taxonomy" id="3830"/>
    <lineage>
        <taxon>Eukaryota</taxon>
        <taxon>Viridiplantae</taxon>
        <taxon>Streptophyta</taxon>
        <taxon>Embryophyta</taxon>
        <taxon>Tracheophyta</taxon>
        <taxon>Spermatophyta</taxon>
        <taxon>Magnoliopsida</taxon>
        <taxon>eudicotyledons</taxon>
        <taxon>Gunneridae</taxon>
        <taxon>Pentapetalae</taxon>
        <taxon>rosids</taxon>
        <taxon>fabids</taxon>
        <taxon>Fabales</taxon>
        <taxon>Fabaceae</taxon>
        <taxon>Papilionoideae</taxon>
        <taxon>50 kb inversion clade</taxon>
        <taxon>genistoids sensu lato</taxon>
        <taxon>core genistoids</taxon>
        <taxon>Crotalarieae</taxon>
        <taxon>Crotalaria</taxon>
    </lineage>
</organism>
<reference evidence="9 10" key="1">
    <citation type="submission" date="2024-01" db="EMBL/GenBank/DDBJ databases">
        <title>The genomes of 5 underutilized Papilionoideae crops provide insights into root nodulation and disease resistanc.</title>
        <authorList>
            <person name="Yuan L."/>
        </authorList>
    </citation>
    <scope>NUCLEOTIDE SEQUENCE [LARGE SCALE GENOMIC DNA]</scope>
    <source>
        <strain evidence="9">ZHUSHIDOU_FW_LH</strain>
        <tissue evidence="9">Leaf</tissue>
    </source>
</reference>
<proteinExistence type="predicted"/>
<dbReference type="Pfam" id="PF04844">
    <property type="entry name" value="Ovate"/>
    <property type="match status" value="1"/>
</dbReference>
<comment type="subcellular location">
    <subcellularLocation>
        <location evidence="1 6">Nucleus</location>
    </subcellularLocation>
</comment>
<feature type="region of interest" description="Disordered" evidence="7">
    <location>
        <begin position="36"/>
        <end position="97"/>
    </location>
</feature>
<dbReference type="Proteomes" id="UP001372338">
    <property type="component" value="Unassembled WGS sequence"/>
</dbReference>
<sequence>MRRVMRNLLTRNGGCGCGKLKPSEVYVPKQKPKISIYQNTNPSSHASSTTTSGGDHDHDHNHFEDFTPTTTTISEEEADDISHHDHKNSTKNHSSIPKPCTKLVGSIAVEKDSDDPYNDFRHSMLHMIFEKEIYSENDLQELLQCFLQLNAPCHHDFIVHAFIEICEETFPKKFDGGGGGPETSRRNNIINGKSR</sequence>
<feature type="domain" description="OVATE" evidence="8">
    <location>
        <begin position="109"/>
        <end position="168"/>
    </location>
</feature>
<name>A0AAN9ERC7_CROPI</name>
<evidence type="ECO:0000256" key="2">
    <source>
        <dbReference type="ARBA" id="ARBA00022491"/>
    </source>
</evidence>
<gene>
    <name evidence="9" type="ORF">RIF29_27490</name>
</gene>
<evidence type="ECO:0000313" key="10">
    <source>
        <dbReference type="Proteomes" id="UP001372338"/>
    </source>
</evidence>
<evidence type="ECO:0000256" key="3">
    <source>
        <dbReference type="ARBA" id="ARBA00023015"/>
    </source>
</evidence>
<evidence type="ECO:0000256" key="5">
    <source>
        <dbReference type="ARBA" id="ARBA00023242"/>
    </source>
</evidence>
<feature type="compositionally biased region" description="Low complexity" evidence="7">
    <location>
        <begin position="39"/>
        <end position="53"/>
    </location>
</feature>
<feature type="region of interest" description="Disordered" evidence="7">
    <location>
        <begin position="174"/>
        <end position="195"/>
    </location>
</feature>
<evidence type="ECO:0000256" key="1">
    <source>
        <dbReference type="ARBA" id="ARBA00004123"/>
    </source>
</evidence>
<comment type="caution">
    <text evidence="9">The sequence shown here is derived from an EMBL/GenBank/DDBJ whole genome shotgun (WGS) entry which is preliminary data.</text>
</comment>
<evidence type="ECO:0000259" key="8">
    <source>
        <dbReference type="PROSITE" id="PS51754"/>
    </source>
</evidence>
<dbReference type="PROSITE" id="PS51754">
    <property type="entry name" value="OVATE"/>
    <property type="match status" value="1"/>
</dbReference>
<evidence type="ECO:0000256" key="4">
    <source>
        <dbReference type="ARBA" id="ARBA00023163"/>
    </source>
</evidence>
<comment type="function">
    <text evidence="6">Transcriptional repressor that regulates multiple aspects of plant growth and development.</text>
</comment>
<dbReference type="NCBIfam" id="TIGR01568">
    <property type="entry name" value="A_thal_3678"/>
    <property type="match status" value="1"/>
</dbReference>
<dbReference type="GO" id="GO:0045892">
    <property type="term" value="P:negative regulation of DNA-templated transcription"/>
    <property type="evidence" value="ECO:0007669"/>
    <property type="project" value="UniProtKB-UniRule"/>
</dbReference>
<dbReference type="InterPro" id="IPR006458">
    <property type="entry name" value="Ovate_C"/>
</dbReference>
<feature type="compositionally biased region" description="Polar residues" evidence="7">
    <location>
        <begin position="186"/>
        <end position="195"/>
    </location>
</feature>
<feature type="compositionally biased region" description="Basic and acidic residues" evidence="7">
    <location>
        <begin position="54"/>
        <end position="65"/>
    </location>
</feature>
<dbReference type="InterPro" id="IPR038933">
    <property type="entry name" value="Ovate"/>
</dbReference>
<keyword evidence="4 6" id="KW-0804">Transcription</keyword>
<evidence type="ECO:0000256" key="6">
    <source>
        <dbReference type="RuleBase" id="RU367028"/>
    </source>
</evidence>
<dbReference type="PANTHER" id="PTHR33057">
    <property type="entry name" value="TRANSCRIPTION REPRESSOR OFP7-RELATED"/>
    <property type="match status" value="1"/>
</dbReference>
<dbReference type="EMBL" id="JAYWIO010000005">
    <property type="protein sequence ID" value="KAK7261185.1"/>
    <property type="molecule type" value="Genomic_DNA"/>
</dbReference>
<evidence type="ECO:0000313" key="9">
    <source>
        <dbReference type="EMBL" id="KAK7261185.1"/>
    </source>
</evidence>
<keyword evidence="5 6" id="KW-0539">Nucleus</keyword>
<keyword evidence="10" id="KW-1185">Reference proteome</keyword>